<sequence>MCSKTSFIYVISLSVIFCILPVNSYAAFPCGSVKDSIVETSSAQNSTSLNQSIVGHLHKPAALLASPTGQDRSFKHGFTAYFAAGLGVLGLLFFPIQATLLMMLFGLGAGVFGKIGLKMYKHDKLLKALCYIGIILGALLVLFATIPILFLL</sequence>
<gene>
    <name evidence="2" type="ORF">CJD36_004415</name>
</gene>
<reference evidence="2 3" key="1">
    <citation type="submission" date="2018-01" db="EMBL/GenBank/DDBJ databases">
        <title>A novel member of the phylum Bacteroidetes isolated from glacier ice.</title>
        <authorList>
            <person name="Liu Q."/>
            <person name="Xin Y.-H."/>
        </authorList>
    </citation>
    <scope>NUCLEOTIDE SEQUENCE [LARGE SCALE GENOMIC DNA]</scope>
    <source>
        <strain evidence="2 3">RB1R16</strain>
    </source>
</reference>
<dbReference type="AlphaFoldDB" id="A0A2S7T205"/>
<proteinExistence type="predicted"/>
<dbReference type="RefSeq" id="WP_105037878.1">
    <property type="nucleotide sequence ID" value="NZ_PPSL01000001.1"/>
</dbReference>
<keyword evidence="1" id="KW-1133">Transmembrane helix</keyword>
<organism evidence="2 3">
    <name type="scientific">Flavipsychrobacter stenotrophus</name>
    <dbReference type="NCBI Taxonomy" id="2077091"/>
    <lineage>
        <taxon>Bacteria</taxon>
        <taxon>Pseudomonadati</taxon>
        <taxon>Bacteroidota</taxon>
        <taxon>Chitinophagia</taxon>
        <taxon>Chitinophagales</taxon>
        <taxon>Chitinophagaceae</taxon>
        <taxon>Flavipsychrobacter</taxon>
    </lineage>
</organism>
<evidence type="ECO:0000313" key="3">
    <source>
        <dbReference type="Proteomes" id="UP000239872"/>
    </source>
</evidence>
<keyword evidence="1" id="KW-0472">Membrane</keyword>
<protein>
    <submittedName>
        <fullName evidence="2">Uncharacterized protein</fullName>
    </submittedName>
</protein>
<feature type="transmembrane region" description="Helical" evidence="1">
    <location>
        <begin position="128"/>
        <end position="150"/>
    </location>
</feature>
<accession>A0A2S7T205</accession>
<feature type="transmembrane region" description="Helical" evidence="1">
    <location>
        <begin position="80"/>
        <end position="107"/>
    </location>
</feature>
<evidence type="ECO:0000313" key="2">
    <source>
        <dbReference type="EMBL" id="PQJ12994.1"/>
    </source>
</evidence>
<name>A0A2S7T205_9BACT</name>
<feature type="transmembrane region" description="Helical" evidence="1">
    <location>
        <begin position="7"/>
        <end position="28"/>
    </location>
</feature>
<evidence type="ECO:0000256" key="1">
    <source>
        <dbReference type="SAM" id="Phobius"/>
    </source>
</evidence>
<keyword evidence="3" id="KW-1185">Reference proteome</keyword>
<dbReference type="Proteomes" id="UP000239872">
    <property type="component" value="Unassembled WGS sequence"/>
</dbReference>
<keyword evidence="1" id="KW-0812">Transmembrane</keyword>
<comment type="caution">
    <text evidence="2">The sequence shown here is derived from an EMBL/GenBank/DDBJ whole genome shotgun (WGS) entry which is preliminary data.</text>
</comment>
<dbReference type="EMBL" id="PPSL01000001">
    <property type="protein sequence ID" value="PQJ12994.1"/>
    <property type="molecule type" value="Genomic_DNA"/>
</dbReference>